<keyword evidence="1" id="KW-0732">Signal</keyword>
<sequence length="111" mass="12376">MKLPTAMMLLASLTIVSANEPYDLDKCLKAHGSGAWTCEDECNTCICGSEGLMETMMACTKVKSLHYDYSDCIREHGEGYWMCLDGCNGCICGWDKIISTNRTCNTKQRKK</sequence>
<dbReference type="EMBL" id="SRPY01000246">
    <property type="protein sequence ID" value="KAG5926667.1"/>
    <property type="molecule type" value="Genomic_DNA"/>
</dbReference>
<evidence type="ECO:0000256" key="1">
    <source>
        <dbReference type="SAM" id="SignalP"/>
    </source>
</evidence>
<feature type="chain" id="PRO_5035424121" evidence="1">
    <location>
        <begin position="19"/>
        <end position="111"/>
    </location>
</feature>
<dbReference type="AlphaFoldDB" id="A0A8K0J758"/>
<feature type="signal peptide" evidence="1">
    <location>
        <begin position="1"/>
        <end position="18"/>
    </location>
</feature>
<evidence type="ECO:0000313" key="3">
    <source>
        <dbReference type="Proteomes" id="UP000811619"/>
    </source>
</evidence>
<dbReference type="Proteomes" id="UP000811619">
    <property type="component" value="Unassembled WGS sequence"/>
</dbReference>
<organism evidence="2 3">
    <name type="scientific">Claviceps africana</name>
    <dbReference type="NCBI Taxonomy" id="83212"/>
    <lineage>
        <taxon>Eukaryota</taxon>
        <taxon>Fungi</taxon>
        <taxon>Dikarya</taxon>
        <taxon>Ascomycota</taxon>
        <taxon>Pezizomycotina</taxon>
        <taxon>Sordariomycetes</taxon>
        <taxon>Hypocreomycetidae</taxon>
        <taxon>Hypocreales</taxon>
        <taxon>Clavicipitaceae</taxon>
        <taxon>Claviceps</taxon>
    </lineage>
</organism>
<name>A0A8K0J758_9HYPO</name>
<gene>
    <name evidence="2" type="ORF">E4U42_003059</name>
</gene>
<dbReference type="OrthoDB" id="2397965at2759"/>
<comment type="caution">
    <text evidence="2">The sequence shown here is derived from an EMBL/GenBank/DDBJ whole genome shotgun (WGS) entry which is preliminary data.</text>
</comment>
<keyword evidence="3" id="KW-1185">Reference proteome</keyword>
<evidence type="ECO:0000313" key="2">
    <source>
        <dbReference type="EMBL" id="KAG5926667.1"/>
    </source>
</evidence>
<reference evidence="2" key="1">
    <citation type="journal article" date="2020" name="bioRxiv">
        <title>Whole genome comparisons of ergot fungi reveals the divergence and evolution of species within the genus Claviceps are the result of varying mechanisms driving genome evolution and host range expansion.</title>
        <authorList>
            <person name="Wyka S.A."/>
            <person name="Mondo S.J."/>
            <person name="Liu M."/>
            <person name="Dettman J."/>
            <person name="Nalam V."/>
            <person name="Broders K.D."/>
        </authorList>
    </citation>
    <scope>NUCLEOTIDE SEQUENCE</scope>
    <source>
        <strain evidence="2">CCC 489</strain>
    </source>
</reference>
<proteinExistence type="predicted"/>
<accession>A0A8K0J758</accession>
<protein>
    <submittedName>
        <fullName evidence="2">Uncharacterized protein</fullName>
    </submittedName>
</protein>